<accession>A0ABV2HB37</accession>
<keyword evidence="7" id="KW-1185">Reference proteome</keyword>
<dbReference type="PANTHER" id="PTHR44591">
    <property type="entry name" value="STRESS RESPONSE REGULATOR PROTEIN 1"/>
    <property type="match status" value="1"/>
</dbReference>
<dbReference type="InterPro" id="IPR050595">
    <property type="entry name" value="Bact_response_regulator"/>
</dbReference>
<dbReference type="RefSeq" id="WP_247245388.1">
    <property type="nucleotide sequence ID" value="NZ_JALJRA010000015.1"/>
</dbReference>
<dbReference type="InterPro" id="IPR011006">
    <property type="entry name" value="CheY-like_superfamily"/>
</dbReference>
<comment type="caution">
    <text evidence="6">The sequence shown here is derived from an EMBL/GenBank/DDBJ whole genome shotgun (WGS) entry which is preliminary data.</text>
</comment>
<dbReference type="Proteomes" id="UP001549031">
    <property type="component" value="Unassembled WGS sequence"/>
</dbReference>
<dbReference type="SMART" id="SM00448">
    <property type="entry name" value="REC"/>
    <property type="match status" value="1"/>
</dbReference>
<dbReference type="PANTHER" id="PTHR44591:SF3">
    <property type="entry name" value="RESPONSE REGULATORY DOMAIN-CONTAINING PROTEIN"/>
    <property type="match status" value="1"/>
</dbReference>
<dbReference type="InterPro" id="IPR001789">
    <property type="entry name" value="Sig_transdc_resp-reg_receiver"/>
</dbReference>
<evidence type="ECO:0000313" key="6">
    <source>
        <dbReference type="EMBL" id="MET3587761.1"/>
    </source>
</evidence>
<evidence type="ECO:0000256" key="3">
    <source>
        <dbReference type="ARBA" id="ARBA00023163"/>
    </source>
</evidence>
<evidence type="ECO:0000256" key="2">
    <source>
        <dbReference type="ARBA" id="ARBA00023015"/>
    </source>
</evidence>
<sequence>MALIVIAEDEFLIAEVLTIMLEDAGHEVEAAPHGQAALSLVKEKRPDLVITDFMMPLMTGLELAQALRADEELSAIPIILVSGAQASIGRAHPDMFDDVLDKPYEEKRLLKAVEGALAGKCST</sequence>
<keyword evidence="1 4" id="KW-0597">Phosphoprotein</keyword>
<feature type="domain" description="Response regulatory" evidence="5">
    <location>
        <begin position="3"/>
        <end position="117"/>
    </location>
</feature>
<dbReference type="Gene3D" id="3.40.50.2300">
    <property type="match status" value="1"/>
</dbReference>
<dbReference type="SUPFAM" id="SSF52172">
    <property type="entry name" value="CheY-like"/>
    <property type="match status" value="1"/>
</dbReference>
<dbReference type="CDD" id="cd17546">
    <property type="entry name" value="REC_hyHK_CKI1_RcsC-like"/>
    <property type="match status" value="1"/>
</dbReference>
<dbReference type="Pfam" id="PF00072">
    <property type="entry name" value="Response_reg"/>
    <property type="match status" value="1"/>
</dbReference>
<dbReference type="PROSITE" id="PS50110">
    <property type="entry name" value="RESPONSE_REGULATORY"/>
    <property type="match status" value="1"/>
</dbReference>
<dbReference type="EMBL" id="JBEPLJ010000016">
    <property type="protein sequence ID" value="MET3587761.1"/>
    <property type="molecule type" value="Genomic_DNA"/>
</dbReference>
<keyword evidence="2" id="KW-0805">Transcription regulation</keyword>
<evidence type="ECO:0000313" key="7">
    <source>
        <dbReference type="Proteomes" id="UP001549031"/>
    </source>
</evidence>
<evidence type="ECO:0000259" key="5">
    <source>
        <dbReference type="PROSITE" id="PS50110"/>
    </source>
</evidence>
<feature type="modified residue" description="4-aspartylphosphate" evidence="4">
    <location>
        <position position="52"/>
    </location>
</feature>
<keyword evidence="3" id="KW-0804">Transcription</keyword>
<proteinExistence type="predicted"/>
<gene>
    <name evidence="6" type="ORF">ABID21_003892</name>
</gene>
<evidence type="ECO:0000256" key="1">
    <source>
        <dbReference type="ARBA" id="ARBA00022553"/>
    </source>
</evidence>
<name>A0ABV2HB37_9HYPH</name>
<organism evidence="6 7">
    <name type="scientific">Pseudorhizobium tarimense</name>
    <dbReference type="NCBI Taxonomy" id="1079109"/>
    <lineage>
        <taxon>Bacteria</taxon>
        <taxon>Pseudomonadati</taxon>
        <taxon>Pseudomonadota</taxon>
        <taxon>Alphaproteobacteria</taxon>
        <taxon>Hyphomicrobiales</taxon>
        <taxon>Rhizobiaceae</taxon>
        <taxon>Rhizobium/Agrobacterium group</taxon>
        <taxon>Pseudorhizobium</taxon>
    </lineage>
</organism>
<evidence type="ECO:0000256" key="4">
    <source>
        <dbReference type="PROSITE-ProRule" id="PRU00169"/>
    </source>
</evidence>
<protein>
    <submittedName>
        <fullName evidence="6">CheY-like chemotaxis protein</fullName>
    </submittedName>
</protein>
<reference evidence="6 7" key="1">
    <citation type="submission" date="2024-06" db="EMBL/GenBank/DDBJ databases">
        <title>Genomic Encyclopedia of Type Strains, Phase IV (KMG-IV): sequencing the most valuable type-strain genomes for metagenomic binning, comparative biology and taxonomic classification.</title>
        <authorList>
            <person name="Goeker M."/>
        </authorList>
    </citation>
    <scope>NUCLEOTIDE SEQUENCE [LARGE SCALE GENOMIC DNA]</scope>
    <source>
        <strain evidence="6 7">DSM 105042</strain>
    </source>
</reference>